<protein>
    <submittedName>
        <fullName evidence="7">Putative oxidoreductase</fullName>
    </submittedName>
</protein>
<comment type="caution">
    <text evidence="7">The sequence shown here is derived from an EMBL/GenBank/DDBJ whole genome shotgun (WGS) entry which is preliminary data.</text>
</comment>
<organism evidence="7 8">
    <name type="scientific">Paraburkholderia atlantica</name>
    <dbReference type="NCBI Taxonomy" id="2654982"/>
    <lineage>
        <taxon>Bacteria</taxon>
        <taxon>Pseudomonadati</taxon>
        <taxon>Pseudomonadota</taxon>
        <taxon>Betaproteobacteria</taxon>
        <taxon>Burkholderiales</taxon>
        <taxon>Burkholderiaceae</taxon>
        <taxon>Paraburkholderia</taxon>
    </lineage>
</organism>
<evidence type="ECO:0000256" key="3">
    <source>
        <dbReference type="ARBA" id="ARBA00022475"/>
    </source>
</evidence>
<dbReference type="Pfam" id="PF07681">
    <property type="entry name" value="DoxX"/>
    <property type="match status" value="1"/>
</dbReference>
<keyword evidence="6" id="KW-0472">Membrane</keyword>
<dbReference type="InterPro" id="IPR051907">
    <property type="entry name" value="DoxX-like_oxidoreductase"/>
</dbReference>
<dbReference type="GO" id="GO:0005886">
    <property type="term" value="C:plasma membrane"/>
    <property type="evidence" value="ECO:0007669"/>
    <property type="project" value="UniProtKB-SubCell"/>
</dbReference>
<dbReference type="PANTHER" id="PTHR33452:SF1">
    <property type="entry name" value="INNER MEMBRANE PROTEIN YPHA-RELATED"/>
    <property type="match status" value="1"/>
</dbReference>
<keyword evidence="4" id="KW-0812">Transmembrane</keyword>
<sequence length="141" mass="15259">MKRPDTSNSADVALLFLRVSASVLLLIVHGLPKMLHIRAQLGAIEDPLHLGSAFTLAFAIFAEVVCPVLMIVGVFTRLAALPILVVTVVALTLVHPDWSLEQAQFAWMLLILFGTVAIGGAGRYRITLNRDVPADARTSNF</sequence>
<evidence type="ECO:0000256" key="1">
    <source>
        <dbReference type="ARBA" id="ARBA00004651"/>
    </source>
</evidence>
<dbReference type="RefSeq" id="WP_035491670.1">
    <property type="nucleotide sequence ID" value="NZ_JACHDD010000002.1"/>
</dbReference>
<name>A0A6I1Q156_PARAM</name>
<gene>
    <name evidence="7" type="ORF">HDG40_001132</name>
</gene>
<dbReference type="Proteomes" id="UP000592780">
    <property type="component" value="Unassembled WGS sequence"/>
</dbReference>
<dbReference type="EMBL" id="JACHDD010000002">
    <property type="protein sequence ID" value="MBB5422990.1"/>
    <property type="molecule type" value="Genomic_DNA"/>
</dbReference>
<accession>A0A6I1Q156</accession>
<comment type="subcellular location">
    <subcellularLocation>
        <location evidence="1">Cell membrane</location>
        <topology evidence="1">Multi-pass membrane protein</topology>
    </subcellularLocation>
</comment>
<keyword evidence="8" id="KW-1185">Reference proteome</keyword>
<evidence type="ECO:0000313" key="8">
    <source>
        <dbReference type="Proteomes" id="UP000592780"/>
    </source>
</evidence>
<dbReference type="InterPro" id="IPR032808">
    <property type="entry name" value="DoxX"/>
</dbReference>
<comment type="similarity">
    <text evidence="2">Belongs to the DoxX family.</text>
</comment>
<dbReference type="AlphaFoldDB" id="A0A6I1Q156"/>
<evidence type="ECO:0000256" key="6">
    <source>
        <dbReference type="ARBA" id="ARBA00023136"/>
    </source>
</evidence>
<reference evidence="7 8" key="1">
    <citation type="submission" date="2020-08" db="EMBL/GenBank/DDBJ databases">
        <title>Genomic Encyclopedia of Type Strains, Phase IV (KMG-V): Genome sequencing to study the core and pangenomes of soil and plant-associated prokaryotes.</title>
        <authorList>
            <person name="Whitman W."/>
        </authorList>
    </citation>
    <scope>NUCLEOTIDE SEQUENCE [LARGE SCALE GENOMIC DNA]</scope>
    <source>
        <strain evidence="7 8">JPY158</strain>
    </source>
</reference>
<evidence type="ECO:0000313" key="7">
    <source>
        <dbReference type="EMBL" id="MBB5422990.1"/>
    </source>
</evidence>
<proteinExistence type="inferred from homology"/>
<keyword evidence="5" id="KW-1133">Transmembrane helix</keyword>
<evidence type="ECO:0000256" key="5">
    <source>
        <dbReference type="ARBA" id="ARBA00022989"/>
    </source>
</evidence>
<dbReference type="PANTHER" id="PTHR33452">
    <property type="entry name" value="OXIDOREDUCTASE CATD-RELATED"/>
    <property type="match status" value="1"/>
</dbReference>
<evidence type="ECO:0000256" key="2">
    <source>
        <dbReference type="ARBA" id="ARBA00006679"/>
    </source>
</evidence>
<evidence type="ECO:0000256" key="4">
    <source>
        <dbReference type="ARBA" id="ARBA00022692"/>
    </source>
</evidence>
<dbReference type="OrthoDB" id="9813193at2"/>
<keyword evidence="3" id="KW-1003">Cell membrane</keyword>